<dbReference type="RefSeq" id="WP_009597651.1">
    <property type="nucleotide sequence ID" value="NZ_CP072227.1"/>
</dbReference>
<protein>
    <recommendedName>
        <fullName evidence="1">GmrSD restriction endonucleases N-terminal domain-containing protein</fullName>
    </recommendedName>
</protein>
<organism evidence="2 3">
    <name type="scientific">Bacteroides eggerthii</name>
    <dbReference type="NCBI Taxonomy" id="28111"/>
    <lineage>
        <taxon>Bacteria</taxon>
        <taxon>Pseudomonadati</taxon>
        <taxon>Bacteroidota</taxon>
        <taxon>Bacteroidia</taxon>
        <taxon>Bacteroidales</taxon>
        <taxon>Bacteroidaceae</taxon>
        <taxon>Bacteroides</taxon>
    </lineage>
</organism>
<dbReference type="AlphaFoldDB" id="A0A975Q7A4"/>
<sequence>MDKKVYYGEYSLKHWIELLLKKDLELPPYQRNFVWLEEQVKEFVNGLKGEIFVPPVTIGVCNKDGVNHNLILDGQQRLSSILLAFFGVYPKKDAFPRDEDERVMADGVAEEDNEPDVEYINWSLRIFADKGPTVQGVQSAITHQQYSFVNYGITEDFFENKYLPFSFIIPNADNEAEQHEFYSSVFRNINILGTPLNPIESRQSLYFLKSELQSFFDPECCRNLKIELVGKNQAYDFVRTMAILSQYKIDGRFNRLAQGYKPKMEKYYEEYIYAVVNDKNNGVFVQFSTIFPDKDFAPRITLLNDTLNELGYNQLHFKSIIDSDVYMFGLVYNTVIEGNNIDFTRKDALMRELQNKISSFKRNDGHRASPSLLKYMRTRVEQSITIFNRYVIHPAH</sequence>
<accession>A0A975Q7A4</accession>
<gene>
    <name evidence="2" type="ORF">INE88_03234</name>
</gene>
<dbReference type="KEGG" id="beg:INE88_03234"/>
<evidence type="ECO:0000259" key="1">
    <source>
        <dbReference type="Pfam" id="PF03235"/>
    </source>
</evidence>
<dbReference type="EMBL" id="CP072227">
    <property type="protein sequence ID" value="QUT46405.1"/>
    <property type="molecule type" value="Genomic_DNA"/>
</dbReference>
<evidence type="ECO:0000313" key="3">
    <source>
        <dbReference type="Proteomes" id="UP000679226"/>
    </source>
</evidence>
<reference evidence="2" key="1">
    <citation type="journal article" date="2021" name="PLoS Genet.">
        <title>Mobile Type VI secretion system loci of the gut Bacteroidales display extensive intra-ecosystem transfer, multi-species spread and geographical clustering.</title>
        <authorList>
            <person name="Garcia-Bayona L."/>
            <person name="Coyne M.J."/>
            <person name="Comstock L.E."/>
        </authorList>
    </citation>
    <scope>NUCLEOTIDE SEQUENCE</scope>
    <source>
        <strain evidence="2">CL11T00C20</strain>
    </source>
</reference>
<dbReference type="Pfam" id="PF03235">
    <property type="entry name" value="GmrSD_N"/>
    <property type="match status" value="1"/>
</dbReference>
<name>A0A975Q7A4_9BACE</name>
<dbReference type="Proteomes" id="UP000679226">
    <property type="component" value="Chromosome"/>
</dbReference>
<evidence type="ECO:0000313" key="2">
    <source>
        <dbReference type="EMBL" id="QUT46405.1"/>
    </source>
</evidence>
<dbReference type="InterPro" id="IPR004919">
    <property type="entry name" value="GmrSD_N"/>
</dbReference>
<proteinExistence type="predicted"/>
<feature type="domain" description="GmrSD restriction endonucleases N-terminal" evidence="1">
    <location>
        <begin position="21"/>
        <end position="207"/>
    </location>
</feature>